<name>T2G8B8_MEGG1</name>
<evidence type="ECO:0000256" key="1">
    <source>
        <dbReference type="ARBA" id="ARBA00002591"/>
    </source>
</evidence>
<dbReference type="Proteomes" id="UP000016587">
    <property type="component" value="Chromosome"/>
</dbReference>
<reference evidence="9 10" key="1">
    <citation type="journal article" date="2013" name="J. Bacteriol.">
        <title>Roles of HynAB and Ech, the only two hydrogenases found in the model sulfate reducer Desulfovibrio gigas.</title>
        <authorList>
            <person name="Morais-Silva F.O."/>
            <person name="Santos C.I."/>
            <person name="Rodrigues R."/>
            <person name="Pereira I.A."/>
            <person name="Rodrigues-Pousada C."/>
        </authorList>
    </citation>
    <scope>NUCLEOTIDE SEQUENCE [LARGE SCALE GENOMIC DNA]</scope>
    <source>
        <strain evidence="10">ATCC 19364 / DSM 1382 / NCIMB 9332 / VKM B-1759</strain>
    </source>
</reference>
<dbReference type="GO" id="GO:0009427">
    <property type="term" value="C:bacterial-type flagellum basal body, distal rod, L ring"/>
    <property type="evidence" value="ECO:0007669"/>
    <property type="project" value="InterPro"/>
</dbReference>
<dbReference type="AlphaFoldDB" id="T2G8B8"/>
<dbReference type="PATRIC" id="fig|1121448.10.peg.515"/>
<evidence type="ECO:0000256" key="3">
    <source>
        <dbReference type="ARBA" id="ARBA00022729"/>
    </source>
</evidence>
<comment type="subunit">
    <text evidence="7">The basal body constitutes a major portion of the flagellar organelle and consists of four rings (L,P,S, and M) mounted on a central rod.</text>
</comment>
<keyword evidence="10" id="KW-1185">Reference proteome</keyword>
<reference evidence="10" key="2">
    <citation type="submission" date="2013-07" db="EMBL/GenBank/DDBJ databases">
        <authorList>
            <person name="Morais-Silva F.O."/>
            <person name="Rezende A.M."/>
            <person name="Pimentel C."/>
            <person name="Resende D.M."/>
            <person name="Santos C.I."/>
            <person name="Clemente C."/>
            <person name="de Oliveira L.M."/>
            <person name="da Silva S.M."/>
            <person name="Costa D.A."/>
            <person name="Varela-Raposo A."/>
            <person name="Horacio E.C.A."/>
            <person name="Matos M."/>
            <person name="Flores O."/>
            <person name="Ruiz J.C."/>
            <person name="Rodrigues-Pousada C."/>
        </authorList>
    </citation>
    <scope>NUCLEOTIDE SEQUENCE [LARGE SCALE GENOMIC DNA]</scope>
    <source>
        <strain evidence="10">ATCC 19364 / DSM 1382 / NCIMB 9332 / VKM B-1759</strain>
    </source>
</reference>
<keyword evidence="4 7" id="KW-0472">Membrane</keyword>
<evidence type="ECO:0000256" key="2">
    <source>
        <dbReference type="ARBA" id="ARBA00006929"/>
    </source>
</evidence>
<dbReference type="Pfam" id="PF02107">
    <property type="entry name" value="FlgH"/>
    <property type="match status" value="1"/>
</dbReference>
<dbReference type="PROSITE" id="PS51257">
    <property type="entry name" value="PROKAR_LIPOPROTEIN"/>
    <property type="match status" value="1"/>
</dbReference>
<keyword evidence="9" id="KW-0966">Cell projection</keyword>
<keyword evidence="5 7" id="KW-0975">Bacterial flagellum</keyword>
<keyword evidence="7" id="KW-0449">Lipoprotein</keyword>
<dbReference type="PANTHER" id="PTHR34933">
    <property type="entry name" value="FLAGELLAR L-RING PROTEIN"/>
    <property type="match status" value="1"/>
</dbReference>
<sequence>MHRRLVSLTLMGLLASGCVTSKNQVETMPTLTPPPAEDMEPQAAGNPGSLFNPGDAQYLFSDNRARRIGDIVLVHITESSTSKLEANTDTSKESTKELGVENAFGATSVGIGKLLGFDPLKLSGSTGTTPLVKYGDSSDFKGEGSTERTADVSATVAARVTKILPGGLMQVEGAREVRINDETQIMVVRGLVRPRDISSDNSVLSTHLADARIEYYGKGVLADKQKAGWLTRLLDNAWPF</sequence>
<keyword evidence="9" id="KW-0282">Flagellum</keyword>
<dbReference type="KEGG" id="dgg:DGI_0520"/>
<dbReference type="GO" id="GO:0009279">
    <property type="term" value="C:cell outer membrane"/>
    <property type="evidence" value="ECO:0007669"/>
    <property type="project" value="UniProtKB-SubCell"/>
</dbReference>
<comment type="similarity">
    <text evidence="2 7">Belongs to the FlgH family.</text>
</comment>
<dbReference type="PANTHER" id="PTHR34933:SF1">
    <property type="entry name" value="FLAGELLAR L-RING PROTEIN"/>
    <property type="match status" value="1"/>
</dbReference>
<gene>
    <name evidence="7" type="primary">flgH</name>
    <name evidence="9" type="ORF">DGI_0520</name>
</gene>
<proteinExistence type="inferred from homology"/>
<evidence type="ECO:0000313" key="10">
    <source>
        <dbReference type="Proteomes" id="UP000016587"/>
    </source>
</evidence>
<keyword evidence="3 7" id="KW-0732">Signal</keyword>
<dbReference type="STRING" id="1121448.DGI_0520"/>
<dbReference type="RefSeq" id="WP_021759071.1">
    <property type="nucleotide sequence ID" value="NC_022444.1"/>
</dbReference>
<evidence type="ECO:0000256" key="5">
    <source>
        <dbReference type="ARBA" id="ARBA00023143"/>
    </source>
</evidence>
<comment type="function">
    <text evidence="1 7">Assembles around the rod to form the L-ring and probably protects the motor/basal body from shearing forces during rotation.</text>
</comment>
<dbReference type="OrthoDB" id="9789227at2"/>
<dbReference type="GO" id="GO:0071973">
    <property type="term" value="P:bacterial-type flagellum-dependent cell motility"/>
    <property type="evidence" value="ECO:0007669"/>
    <property type="project" value="InterPro"/>
</dbReference>
<organism evidence="9 10">
    <name type="scientific">Megalodesulfovibrio gigas (strain ATCC 19364 / DSM 1382 / NCIMB 9332 / VKM B-1759)</name>
    <name type="common">Desulfovibrio gigas</name>
    <dbReference type="NCBI Taxonomy" id="1121448"/>
    <lineage>
        <taxon>Bacteria</taxon>
        <taxon>Pseudomonadati</taxon>
        <taxon>Thermodesulfobacteriota</taxon>
        <taxon>Desulfovibrionia</taxon>
        <taxon>Desulfovibrionales</taxon>
        <taxon>Desulfovibrionaceae</taxon>
        <taxon>Megalodesulfovibrio</taxon>
    </lineage>
</organism>
<dbReference type="PRINTS" id="PR01008">
    <property type="entry name" value="FLGLRINGFLGH"/>
</dbReference>
<evidence type="ECO:0000256" key="6">
    <source>
        <dbReference type="ARBA" id="ARBA00023237"/>
    </source>
</evidence>
<dbReference type="HOGENOM" id="CLU_069313_1_1_7"/>
<evidence type="ECO:0000256" key="7">
    <source>
        <dbReference type="HAMAP-Rule" id="MF_00415"/>
    </source>
</evidence>
<accession>T2G8B8</accession>
<evidence type="ECO:0000256" key="4">
    <source>
        <dbReference type="ARBA" id="ARBA00023136"/>
    </source>
</evidence>
<comment type="subcellular location">
    <subcellularLocation>
        <location evidence="7">Cell outer membrane</location>
        <topology evidence="7">Lipid-anchor</topology>
    </subcellularLocation>
    <subcellularLocation>
        <location evidence="7">Bacterial flagellum basal body</location>
    </subcellularLocation>
</comment>
<keyword evidence="9" id="KW-0969">Cilium</keyword>
<protein>
    <recommendedName>
        <fullName evidence="7">Flagellar L-ring protein</fullName>
    </recommendedName>
    <alternativeName>
        <fullName evidence="7">Basal body L-ring protein</fullName>
    </alternativeName>
</protein>
<dbReference type="NCBIfam" id="NF009336">
    <property type="entry name" value="PRK12696.1"/>
    <property type="match status" value="1"/>
</dbReference>
<feature type="signal peptide" evidence="8">
    <location>
        <begin position="1"/>
        <end position="21"/>
    </location>
</feature>
<evidence type="ECO:0000313" key="9">
    <source>
        <dbReference type="EMBL" id="AGW12429.1"/>
    </source>
</evidence>
<dbReference type="eggNOG" id="COG2063">
    <property type="taxonomic scope" value="Bacteria"/>
</dbReference>
<dbReference type="InterPro" id="IPR000527">
    <property type="entry name" value="Flag_Lring"/>
</dbReference>
<keyword evidence="6 7" id="KW-0998">Cell outer membrane</keyword>
<dbReference type="GO" id="GO:0003774">
    <property type="term" value="F:cytoskeletal motor activity"/>
    <property type="evidence" value="ECO:0007669"/>
    <property type="project" value="InterPro"/>
</dbReference>
<evidence type="ECO:0000256" key="8">
    <source>
        <dbReference type="SAM" id="SignalP"/>
    </source>
</evidence>
<dbReference type="EMBL" id="CP006585">
    <property type="protein sequence ID" value="AGW12429.1"/>
    <property type="molecule type" value="Genomic_DNA"/>
</dbReference>
<feature type="chain" id="PRO_5008975993" description="Flagellar L-ring protein" evidence="8">
    <location>
        <begin position="22"/>
        <end position="240"/>
    </location>
</feature>
<dbReference type="HAMAP" id="MF_00415">
    <property type="entry name" value="FlgH"/>
    <property type="match status" value="1"/>
</dbReference>